<keyword evidence="3" id="KW-1185">Reference proteome</keyword>
<name>E6WS35_PSEUU</name>
<gene>
    <name evidence="2" type="ordered locus">Psesu_1134</name>
</gene>
<protein>
    <submittedName>
        <fullName evidence="2">Uncharacterized protein</fullName>
    </submittedName>
</protein>
<keyword evidence="1" id="KW-0472">Membrane</keyword>
<proteinExistence type="predicted"/>
<dbReference type="Proteomes" id="UP000008632">
    <property type="component" value="Chromosome"/>
</dbReference>
<dbReference type="KEGG" id="psu:Psesu_1134"/>
<accession>E6WS35</accession>
<dbReference type="STRING" id="743721.Psesu_1134"/>
<evidence type="ECO:0000256" key="1">
    <source>
        <dbReference type="SAM" id="Phobius"/>
    </source>
</evidence>
<evidence type="ECO:0000313" key="2">
    <source>
        <dbReference type="EMBL" id="ADV26984.1"/>
    </source>
</evidence>
<dbReference type="EMBL" id="CP002446">
    <property type="protein sequence ID" value="ADV26984.1"/>
    <property type="molecule type" value="Genomic_DNA"/>
</dbReference>
<keyword evidence="1" id="KW-0812">Transmembrane</keyword>
<dbReference type="AlphaFoldDB" id="E6WS35"/>
<reference evidence="2 3" key="1">
    <citation type="submission" date="2011-01" db="EMBL/GenBank/DDBJ databases">
        <title>Complete sequence of Pseudoxanthomonas suwonensis 11-1.</title>
        <authorList>
            <consortium name="US DOE Joint Genome Institute"/>
            <person name="Lucas S."/>
            <person name="Copeland A."/>
            <person name="Lapidus A."/>
            <person name="Cheng J.-F."/>
            <person name="Goodwin L."/>
            <person name="Pitluck S."/>
            <person name="Teshima H."/>
            <person name="Detter J.C."/>
            <person name="Han C."/>
            <person name="Tapia R."/>
            <person name="Land M."/>
            <person name="Hauser L."/>
            <person name="Kyrpides N."/>
            <person name="Ivanova N."/>
            <person name="Ovchinnikova G."/>
            <person name="Siebers A.K."/>
            <person name="Allgaier M."/>
            <person name="Thelen M.P."/>
            <person name="Hugenholtz P."/>
            <person name="Gladden J."/>
            <person name="Woyke T."/>
        </authorList>
    </citation>
    <scope>NUCLEOTIDE SEQUENCE [LARGE SCALE GENOMIC DNA]</scope>
    <source>
        <strain evidence="3">11-1</strain>
    </source>
</reference>
<keyword evidence="1" id="KW-1133">Transmembrane helix</keyword>
<feature type="transmembrane region" description="Helical" evidence="1">
    <location>
        <begin position="75"/>
        <end position="96"/>
    </location>
</feature>
<sequence length="97" mass="9899">MSDAEFIAAMQQGLPSPGEVLELGNADLVGSGTWTGWDGPKEFAPTPEYPAPADNPQVQIGLTLAEIRKKALGDVAFGAAFMAVGAAGSLLLQGLVS</sequence>
<dbReference type="HOGENOM" id="CLU_2344574_0_0_6"/>
<organism evidence="2 3">
    <name type="scientific">Pseudoxanthomonas suwonensis (strain 11-1)</name>
    <dbReference type="NCBI Taxonomy" id="743721"/>
    <lineage>
        <taxon>Bacteria</taxon>
        <taxon>Pseudomonadati</taxon>
        <taxon>Pseudomonadota</taxon>
        <taxon>Gammaproteobacteria</taxon>
        <taxon>Lysobacterales</taxon>
        <taxon>Lysobacteraceae</taxon>
        <taxon>Pseudoxanthomonas</taxon>
    </lineage>
</organism>
<evidence type="ECO:0000313" key="3">
    <source>
        <dbReference type="Proteomes" id="UP000008632"/>
    </source>
</evidence>